<reference evidence="4" key="1">
    <citation type="submission" date="2020-05" db="EMBL/GenBank/DDBJ databases">
        <authorList>
            <person name="Chiriac C."/>
            <person name="Salcher M."/>
            <person name="Ghai R."/>
            <person name="Kavagutti S V."/>
        </authorList>
    </citation>
    <scope>NUCLEOTIDE SEQUENCE</scope>
</reference>
<keyword evidence="1" id="KW-0489">Methyltransferase</keyword>
<dbReference type="Pfam" id="PF01209">
    <property type="entry name" value="Ubie_methyltran"/>
    <property type="match status" value="1"/>
</dbReference>
<dbReference type="GO" id="GO:0042181">
    <property type="term" value="P:ketone biosynthetic process"/>
    <property type="evidence" value="ECO:0007669"/>
    <property type="project" value="UniProtKB-ARBA"/>
</dbReference>
<sequence>MFDRVANRYDLMNDLLSLGQTRSWRRATVRAIKPTAGEMILDLAAGTGTSTAAIAQTGATAIACDLSIGMLEVGKKRHPQLTFVAGDALALPFADETFDAVTISFGIRNVNDVPKALQEMYRVTKPGGRLVICEFSTPEVGWFRKIYQNYLIRALPKVAGKFSSNPVAYQYLAESILAWPNQAQFASQIQQIGWAEVAWRSLTGGIVALHRGVKPATK</sequence>
<dbReference type="SUPFAM" id="SSF53335">
    <property type="entry name" value="S-adenosyl-L-methionine-dependent methyltransferases"/>
    <property type="match status" value="1"/>
</dbReference>
<gene>
    <name evidence="4" type="ORF">UFOPK1726_00344</name>
</gene>
<keyword evidence="2" id="KW-0808">Transferase</keyword>
<evidence type="ECO:0000256" key="3">
    <source>
        <dbReference type="ARBA" id="ARBA00022691"/>
    </source>
</evidence>
<dbReference type="HAMAP" id="MF_01813">
    <property type="entry name" value="MenG_UbiE_methyltr"/>
    <property type="match status" value="1"/>
</dbReference>
<evidence type="ECO:0000256" key="2">
    <source>
        <dbReference type="ARBA" id="ARBA00022679"/>
    </source>
</evidence>
<dbReference type="InterPro" id="IPR004033">
    <property type="entry name" value="UbiE/COQ5_MeTrFase"/>
</dbReference>
<dbReference type="EMBL" id="CAEZTT010000025">
    <property type="protein sequence ID" value="CAB4572184.1"/>
    <property type="molecule type" value="Genomic_DNA"/>
</dbReference>
<evidence type="ECO:0000313" key="4">
    <source>
        <dbReference type="EMBL" id="CAB4572184.1"/>
    </source>
</evidence>
<dbReference type="CDD" id="cd02440">
    <property type="entry name" value="AdoMet_MTases"/>
    <property type="match status" value="1"/>
</dbReference>
<dbReference type="InterPro" id="IPR023576">
    <property type="entry name" value="UbiE/COQ5_MeTrFase_CS"/>
</dbReference>
<dbReference type="InterPro" id="IPR029063">
    <property type="entry name" value="SAM-dependent_MTases_sf"/>
</dbReference>
<dbReference type="Gene3D" id="3.40.50.150">
    <property type="entry name" value="Vaccinia Virus protein VP39"/>
    <property type="match status" value="1"/>
</dbReference>
<dbReference type="PANTHER" id="PTHR43591">
    <property type="entry name" value="METHYLTRANSFERASE"/>
    <property type="match status" value="1"/>
</dbReference>
<accession>A0A6J6EA44</accession>
<organism evidence="4">
    <name type="scientific">freshwater metagenome</name>
    <dbReference type="NCBI Taxonomy" id="449393"/>
    <lineage>
        <taxon>unclassified sequences</taxon>
        <taxon>metagenomes</taxon>
        <taxon>ecological metagenomes</taxon>
    </lineage>
</organism>
<dbReference type="AlphaFoldDB" id="A0A6J6EA44"/>
<dbReference type="GO" id="GO:0032259">
    <property type="term" value="P:methylation"/>
    <property type="evidence" value="ECO:0007669"/>
    <property type="project" value="UniProtKB-KW"/>
</dbReference>
<name>A0A6J6EA44_9ZZZZ</name>
<keyword evidence="3" id="KW-0949">S-adenosyl-L-methionine</keyword>
<dbReference type="PROSITE" id="PS51608">
    <property type="entry name" value="SAM_MT_UBIE"/>
    <property type="match status" value="1"/>
</dbReference>
<dbReference type="NCBIfam" id="NF001241">
    <property type="entry name" value="PRK00216.1-2"/>
    <property type="match status" value="1"/>
</dbReference>
<dbReference type="NCBIfam" id="TIGR01934">
    <property type="entry name" value="MenG_MenH_UbiE"/>
    <property type="match status" value="1"/>
</dbReference>
<protein>
    <submittedName>
        <fullName evidence="4">Unannotated protein</fullName>
    </submittedName>
</protein>
<evidence type="ECO:0000256" key="1">
    <source>
        <dbReference type="ARBA" id="ARBA00022603"/>
    </source>
</evidence>
<dbReference type="PROSITE" id="PS01184">
    <property type="entry name" value="UBIE_2"/>
    <property type="match status" value="1"/>
</dbReference>
<dbReference type="GO" id="GO:0008168">
    <property type="term" value="F:methyltransferase activity"/>
    <property type="evidence" value="ECO:0007669"/>
    <property type="project" value="UniProtKB-KW"/>
</dbReference>
<proteinExistence type="inferred from homology"/>
<dbReference type="PANTHER" id="PTHR43591:SF24">
    <property type="entry name" value="2-METHOXY-6-POLYPRENYL-1,4-BENZOQUINOL METHYLASE, MITOCHONDRIAL"/>
    <property type="match status" value="1"/>
</dbReference>